<evidence type="ECO:0000313" key="1">
    <source>
        <dbReference type="EMBL" id="CAG8850580.1"/>
    </source>
</evidence>
<comment type="caution">
    <text evidence="1">The sequence shown here is derived from an EMBL/GenBank/DDBJ whole genome shotgun (WGS) entry which is preliminary data.</text>
</comment>
<reference evidence="1 2" key="1">
    <citation type="submission" date="2021-06" db="EMBL/GenBank/DDBJ databases">
        <authorList>
            <person name="Kallberg Y."/>
            <person name="Tangrot J."/>
            <person name="Rosling A."/>
        </authorList>
    </citation>
    <scope>NUCLEOTIDE SEQUENCE [LARGE SCALE GENOMIC DNA]</scope>
    <source>
        <strain evidence="1 2">120-4 pot B 10/14</strain>
    </source>
</reference>
<keyword evidence="2" id="KW-1185">Reference proteome</keyword>
<feature type="non-terminal residue" evidence="1">
    <location>
        <position position="1"/>
    </location>
</feature>
<accession>A0ABN7X8Y0</accession>
<feature type="non-terminal residue" evidence="1">
    <location>
        <position position="49"/>
    </location>
</feature>
<protein>
    <submittedName>
        <fullName evidence="1">4906_t:CDS:1</fullName>
    </submittedName>
</protein>
<proteinExistence type="predicted"/>
<organism evidence="1 2">
    <name type="scientific">Gigaspora margarita</name>
    <dbReference type="NCBI Taxonomy" id="4874"/>
    <lineage>
        <taxon>Eukaryota</taxon>
        <taxon>Fungi</taxon>
        <taxon>Fungi incertae sedis</taxon>
        <taxon>Mucoromycota</taxon>
        <taxon>Glomeromycotina</taxon>
        <taxon>Glomeromycetes</taxon>
        <taxon>Diversisporales</taxon>
        <taxon>Gigasporaceae</taxon>
        <taxon>Gigaspora</taxon>
    </lineage>
</organism>
<sequence>SLYSDHPKLKTFYAGCKDGLVTKVDYSSCTKIRDVECVAVCKEESGVIK</sequence>
<dbReference type="EMBL" id="CAJVQB010101813">
    <property type="protein sequence ID" value="CAG8850580.1"/>
    <property type="molecule type" value="Genomic_DNA"/>
</dbReference>
<gene>
    <name evidence="1" type="ORF">GMARGA_LOCUS40286</name>
</gene>
<name>A0ABN7X8Y0_GIGMA</name>
<evidence type="ECO:0000313" key="2">
    <source>
        <dbReference type="Proteomes" id="UP000789901"/>
    </source>
</evidence>
<dbReference type="Proteomes" id="UP000789901">
    <property type="component" value="Unassembled WGS sequence"/>
</dbReference>